<keyword evidence="3" id="KW-1185">Reference proteome</keyword>
<keyword evidence="1" id="KW-0812">Transmembrane</keyword>
<reference evidence="2 3" key="1">
    <citation type="submission" date="2019-03" db="EMBL/GenBank/DDBJ databases">
        <title>Genomic Encyclopedia of Type Strains, Phase IV (KMG-IV): sequencing the most valuable type-strain genomes for metagenomic binning, comparative biology and taxonomic classification.</title>
        <authorList>
            <person name="Goeker M."/>
        </authorList>
    </citation>
    <scope>NUCLEOTIDE SEQUENCE [LARGE SCALE GENOMIC DNA]</scope>
    <source>
        <strain evidence="2 3">DSM 28679</strain>
    </source>
</reference>
<name>A0A4R6U3E3_9GAMM</name>
<evidence type="ECO:0000256" key="1">
    <source>
        <dbReference type="SAM" id="Phobius"/>
    </source>
</evidence>
<accession>A0A4R6U3E3</accession>
<protein>
    <submittedName>
        <fullName evidence="2">Uncharacterized protein</fullName>
    </submittedName>
</protein>
<dbReference type="OrthoDB" id="9767863at2"/>
<evidence type="ECO:0000313" key="3">
    <source>
        <dbReference type="Proteomes" id="UP000294575"/>
    </source>
</evidence>
<dbReference type="EMBL" id="SNYK01000003">
    <property type="protein sequence ID" value="TDQ38999.1"/>
    <property type="molecule type" value="Genomic_DNA"/>
</dbReference>
<keyword evidence="1" id="KW-1133">Transmembrane helix</keyword>
<feature type="transmembrane region" description="Helical" evidence="1">
    <location>
        <begin position="37"/>
        <end position="56"/>
    </location>
</feature>
<comment type="caution">
    <text evidence="2">The sequence shown here is derived from an EMBL/GenBank/DDBJ whole genome shotgun (WGS) entry which is preliminary data.</text>
</comment>
<keyword evidence="1" id="KW-0472">Membrane</keyword>
<organism evidence="2 3">
    <name type="scientific">Thiopseudomonas denitrificans</name>
    <dbReference type="NCBI Taxonomy" id="1501432"/>
    <lineage>
        <taxon>Bacteria</taxon>
        <taxon>Pseudomonadati</taxon>
        <taxon>Pseudomonadota</taxon>
        <taxon>Gammaproteobacteria</taxon>
        <taxon>Pseudomonadales</taxon>
        <taxon>Pseudomonadaceae</taxon>
        <taxon>Thiopseudomonas</taxon>
    </lineage>
</organism>
<dbReference type="Proteomes" id="UP000294575">
    <property type="component" value="Unassembled WGS sequence"/>
</dbReference>
<proteinExistence type="predicted"/>
<feature type="transmembrane region" description="Helical" evidence="1">
    <location>
        <begin position="68"/>
        <end position="88"/>
    </location>
</feature>
<dbReference type="RefSeq" id="WP_133539636.1">
    <property type="nucleotide sequence ID" value="NZ_LNJZ01000009.1"/>
</dbReference>
<gene>
    <name evidence="2" type="ORF">DFQ45_103169</name>
</gene>
<sequence>MYVSTQWVPSAHYGFTVAEAGAALLILSQPAWLGGRFWSWLATLSYSWYLWHYYFMKILQYYGAVWQISLLVGGLGGLLAASASYHLVERKFYRPSHKK</sequence>
<dbReference type="AlphaFoldDB" id="A0A4R6U3E3"/>
<evidence type="ECO:0000313" key="2">
    <source>
        <dbReference type="EMBL" id="TDQ38999.1"/>
    </source>
</evidence>